<gene>
    <name evidence="3" type="ORF">J2S44_000101</name>
</gene>
<reference evidence="3 4" key="1">
    <citation type="submission" date="2023-07" db="EMBL/GenBank/DDBJ databases">
        <title>Sequencing the genomes of 1000 actinobacteria strains.</title>
        <authorList>
            <person name="Klenk H.-P."/>
        </authorList>
    </citation>
    <scope>NUCLEOTIDE SEQUENCE [LARGE SCALE GENOMIC DNA]</scope>
    <source>
        <strain evidence="3 4">DSM 44711</strain>
    </source>
</reference>
<dbReference type="AlphaFoldDB" id="A0AAE3ZJI2"/>
<dbReference type="PROSITE" id="PS00061">
    <property type="entry name" value="ADH_SHORT"/>
    <property type="match status" value="1"/>
</dbReference>
<dbReference type="InterPro" id="IPR020904">
    <property type="entry name" value="Sc_DH/Rdtase_CS"/>
</dbReference>
<protein>
    <submittedName>
        <fullName evidence="3">NAD(P)-dependent dehydrogenase (Short-subunit alcohol dehydrogenase family)</fullName>
    </submittedName>
</protein>
<dbReference type="PANTHER" id="PTHR24321">
    <property type="entry name" value="DEHYDROGENASES, SHORT CHAIN"/>
    <property type="match status" value="1"/>
</dbReference>
<keyword evidence="2" id="KW-0560">Oxidoreductase</keyword>
<dbReference type="EMBL" id="JAVDYC010000001">
    <property type="protein sequence ID" value="MDR7319851.1"/>
    <property type="molecule type" value="Genomic_DNA"/>
</dbReference>
<sequence>MTSPLPTREQTFTGKVAFVTGAAGGIGEATARAFAAAGATVALADLDQAGAHAVAAQIQADGGTAMAFGLDVTDSDAVKAALDQVVAVHGRLDLAFNNAGIEQSHTTTADTAEADFDKLMTVNVRSVFVCLKHQIPLMLAGGGGTIVNTSSGAGVMGIAQQAAYAATKHAVIGLTKSAALEYAAHGVRINAICPGIIDTKMIERVSGGTDEGYARMIAQEPIGRLGRPEEIASAVLWLCSPTAAFTIGHALIVDGGQTV</sequence>
<dbReference type="InterPro" id="IPR002347">
    <property type="entry name" value="SDR_fam"/>
</dbReference>
<dbReference type="NCBIfam" id="NF005559">
    <property type="entry name" value="PRK07231.1"/>
    <property type="match status" value="1"/>
</dbReference>
<dbReference type="Proteomes" id="UP001183629">
    <property type="component" value="Unassembled WGS sequence"/>
</dbReference>
<dbReference type="Gene3D" id="3.40.50.720">
    <property type="entry name" value="NAD(P)-binding Rossmann-like Domain"/>
    <property type="match status" value="1"/>
</dbReference>
<dbReference type="PRINTS" id="PR00081">
    <property type="entry name" value="GDHRDH"/>
</dbReference>
<dbReference type="RefSeq" id="WP_310407745.1">
    <property type="nucleotide sequence ID" value="NZ_JAVDYC010000001.1"/>
</dbReference>
<dbReference type="PRINTS" id="PR00080">
    <property type="entry name" value="SDRFAMILY"/>
</dbReference>
<comment type="caution">
    <text evidence="3">The sequence shown here is derived from an EMBL/GenBank/DDBJ whole genome shotgun (WGS) entry which is preliminary data.</text>
</comment>
<proteinExistence type="inferred from homology"/>
<dbReference type="FunFam" id="3.40.50.720:FF:000084">
    <property type="entry name" value="Short-chain dehydrogenase reductase"/>
    <property type="match status" value="1"/>
</dbReference>
<organism evidence="3 4">
    <name type="scientific">Catenuloplanes niger</name>
    <dbReference type="NCBI Taxonomy" id="587534"/>
    <lineage>
        <taxon>Bacteria</taxon>
        <taxon>Bacillati</taxon>
        <taxon>Actinomycetota</taxon>
        <taxon>Actinomycetes</taxon>
        <taxon>Micromonosporales</taxon>
        <taxon>Micromonosporaceae</taxon>
        <taxon>Catenuloplanes</taxon>
    </lineage>
</organism>
<dbReference type="PANTHER" id="PTHR24321:SF8">
    <property type="entry name" value="ESTRADIOL 17-BETA-DEHYDROGENASE 8-RELATED"/>
    <property type="match status" value="1"/>
</dbReference>
<dbReference type="SUPFAM" id="SSF51735">
    <property type="entry name" value="NAD(P)-binding Rossmann-fold domains"/>
    <property type="match status" value="1"/>
</dbReference>
<name>A0AAE3ZJI2_9ACTN</name>
<accession>A0AAE3ZJI2</accession>
<dbReference type="InterPro" id="IPR036291">
    <property type="entry name" value="NAD(P)-bd_dom_sf"/>
</dbReference>
<evidence type="ECO:0000313" key="3">
    <source>
        <dbReference type="EMBL" id="MDR7319851.1"/>
    </source>
</evidence>
<dbReference type="Pfam" id="PF13561">
    <property type="entry name" value="adh_short_C2"/>
    <property type="match status" value="1"/>
</dbReference>
<dbReference type="GO" id="GO:0016491">
    <property type="term" value="F:oxidoreductase activity"/>
    <property type="evidence" value="ECO:0007669"/>
    <property type="project" value="UniProtKB-KW"/>
</dbReference>
<evidence type="ECO:0000256" key="1">
    <source>
        <dbReference type="ARBA" id="ARBA00006484"/>
    </source>
</evidence>
<evidence type="ECO:0000313" key="4">
    <source>
        <dbReference type="Proteomes" id="UP001183629"/>
    </source>
</evidence>
<keyword evidence="4" id="KW-1185">Reference proteome</keyword>
<comment type="similarity">
    <text evidence="1">Belongs to the short-chain dehydrogenases/reductases (SDR) family.</text>
</comment>
<evidence type="ECO:0000256" key="2">
    <source>
        <dbReference type="ARBA" id="ARBA00023002"/>
    </source>
</evidence>